<comment type="caution">
    <text evidence="1">The sequence shown here is derived from an EMBL/GenBank/DDBJ whole genome shotgun (WGS) entry which is preliminary data.</text>
</comment>
<reference evidence="1 2" key="1">
    <citation type="journal article" date="2023" name="J. Hered.">
        <title>Chromosome-level genome of the wood stork (Mycteria americana) provides insight into avian chromosome evolution.</title>
        <authorList>
            <person name="Flamio R. Jr."/>
            <person name="Ramstad K.M."/>
        </authorList>
    </citation>
    <scope>NUCLEOTIDE SEQUENCE [LARGE SCALE GENOMIC DNA]</scope>
    <source>
        <strain evidence="1">JAX WOST 10</strain>
    </source>
</reference>
<dbReference type="EMBL" id="JAUNZN010000001">
    <property type="protein sequence ID" value="KAK4828858.1"/>
    <property type="molecule type" value="Genomic_DNA"/>
</dbReference>
<protein>
    <submittedName>
        <fullName evidence="1">Uncharacterized protein</fullName>
    </submittedName>
</protein>
<dbReference type="AlphaFoldDB" id="A0AAN7SHY2"/>
<accession>A0AAN7SHY2</accession>
<proteinExistence type="predicted"/>
<sequence length="87" mass="10197">MLRKLGLLNPKKRCMRRNLTVVFKYLKGSYREGRTRFLGGAQQKYKSHTPSFASQSNRRAGNISLQDDCLWEAKEEGKTYVRERSRV</sequence>
<dbReference type="Proteomes" id="UP001333110">
    <property type="component" value="Unassembled WGS sequence"/>
</dbReference>
<organism evidence="1 2">
    <name type="scientific">Mycteria americana</name>
    <name type="common">Wood stork</name>
    <dbReference type="NCBI Taxonomy" id="33587"/>
    <lineage>
        <taxon>Eukaryota</taxon>
        <taxon>Metazoa</taxon>
        <taxon>Chordata</taxon>
        <taxon>Craniata</taxon>
        <taxon>Vertebrata</taxon>
        <taxon>Euteleostomi</taxon>
        <taxon>Archelosauria</taxon>
        <taxon>Archosauria</taxon>
        <taxon>Dinosauria</taxon>
        <taxon>Saurischia</taxon>
        <taxon>Theropoda</taxon>
        <taxon>Coelurosauria</taxon>
        <taxon>Aves</taxon>
        <taxon>Neognathae</taxon>
        <taxon>Neoaves</taxon>
        <taxon>Aequornithes</taxon>
        <taxon>Ciconiiformes</taxon>
        <taxon>Ciconiidae</taxon>
        <taxon>Mycteria</taxon>
    </lineage>
</organism>
<evidence type="ECO:0000313" key="2">
    <source>
        <dbReference type="Proteomes" id="UP001333110"/>
    </source>
</evidence>
<evidence type="ECO:0000313" key="1">
    <source>
        <dbReference type="EMBL" id="KAK4828858.1"/>
    </source>
</evidence>
<gene>
    <name evidence="1" type="ORF">QYF61_000986</name>
</gene>
<name>A0AAN7SHY2_MYCAM</name>
<keyword evidence="2" id="KW-1185">Reference proteome</keyword>